<feature type="transmembrane region" description="Helical" evidence="6">
    <location>
        <begin position="20"/>
        <end position="39"/>
    </location>
</feature>
<evidence type="ECO:0000256" key="6">
    <source>
        <dbReference type="SAM" id="Phobius"/>
    </source>
</evidence>
<accession>B1V9F4</accession>
<dbReference type="Gene3D" id="1.20.120.350">
    <property type="entry name" value="Voltage-gated potassium channels. Chain C"/>
    <property type="match status" value="1"/>
</dbReference>
<comment type="subcellular location">
    <subcellularLocation>
        <location evidence="1">Membrane</location>
        <topology evidence="1">Multi-pass membrane protein</topology>
    </subcellularLocation>
</comment>
<dbReference type="AlphaFoldDB" id="B1V9F4"/>
<dbReference type="EMBL" id="AM422018">
    <property type="protein sequence ID" value="CAM11576.1"/>
    <property type="molecule type" value="Genomic_DNA"/>
</dbReference>
<dbReference type="GO" id="GO:0016020">
    <property type="term" value="C:membrane"/>
    <property type="evidence" value="ECO:0007669"/>
    <property type="project" value="UniProtKB-SubCell"/>
</dbReference>
<feature type="compositionally biased region" description="Polar residues" evidence="5">
    <location>
        <begin position="43"/>
        <end position="71"/>
    </location>
</feature>
<protein>
    <submittedName>
        <fullName evidence="7">Uncharacterized protein</fullName>
    </submittedName>
</protein>
<reference evidence="7 8" key="1">
    <citation type="journal article" date="2008" name="J. Bacteriol.">
        <title>Comparative genome analysis of 'Candidatus Phytoplasma australiense' (subgroup tuf-Australia I; rp-A) and 'Ca. Phytoplasma asteris' strains OY-M and AY-WB.</title>
        <authorList>
            <person name="Tran-Nguyen L.T."/>
            <person name="Kube M."/>
            <person name="Schneider B."/>
            <person name="Reinhardt R."/>
            <person name="Gibb K.S."/>
        </authorList>
    </citation>
    <scope>NUCLEOTIDE SEQUENCE [LARGE SCALE GENOMIC DNA]</scope>
</reference>
<proteinExistence type="predicted"/>
<keyword evidence="3 6" id="KW-1133">Transmembrane helix</keyword>
<evidence type="ECO:0000256" key="4">
    <source>
        <dbReference type="ARBA" id="ARBA00023136"/>
    </source>
</evidence>
<evidence type="ECO:0000256" key="2">
    <source>
        <dbReference type="ARBA" id="ARBA00022692"/>
    </source>
</evidence>
<name>B1V9F4_PHYAS</name>
<feature type="region of interest" description="Disordered" evidence="5">
    <location>
        <begin position="43"/>
        <end position="122"/>
    </location>
</feature>
<dbReference type="KEGG" id="pal:PA0241"/>
<organism evidence="7 8">
    <name type="scientific">Phytoplasma australiense</name>
    <dbReference type="NCBI Taxonomy" id="59748"/>
    <lineage>
        <taxon>Bacteria</taxon>
        <taxon>Bacillati</taxon>
        <taxon>Mycoplasmatota</taxon>
        <taxon>Mollicutes</taxon>
        <taxon>Acholeplasmatales</taxon>
        <taxon>Acholeplasmataceae</taxon>
        <taxon>Candidatus Phytoplasma</taxon>
        <taxon>16SrXII (Stolbur group)</taxon>
    </lineage>
</organism>
<sequence>MNNYPNYPTPFPQKNNKLLYSIIAIVSVVFVIFAIIFFYNKTKPSTNNQNSEHQETPNNRNTSRKPNSQQKHTPRPENPRQIRTAENPSEFSDDDFLPPFDLEPQDEEFNTNASNPQFYTNT</sequence>
<keyword evidence="2 6" id="KW-0812">Transmembrane</keyword>
<evidence type="ECO:0000256" key="3">
    <source>
        <dbReference type="ARBA" id="ARBA00022989"/>
    </source>
</evidence>
<evidence type="ECO:0000256" key="5">
    <source>
        <dbReference type="SAM" id="MobiDB-lite"/>
    </source>
</evidence>
<keyword evidence="4 6" id="KW-0472">Membrane</keyword>
<evidence type="ECO:0000313" key="7">
    <source>
        <dbReference type="EMBL" id="CAM11576.1"/>
    </source>
</evidence>
<feature type="compositionally biased region" description="Polar residues" evidence="5">
    <location>
        <begin position="110"/>
        <end position="122"/>
    </location>
</feature>
<dbReference type="Proteomes" id="UP000008323">
    <property type="component" value="Chromosome"/>
</dbReference>
<evidence type="ECO:0000256" key="1">
    <source>
        <dbReference type="ARBA" id="ARBA00004141"/>
    </source>
</evidence>
<gene>
    <name evidence="7" type="ordered locus">PA0241</name>
</gene>
<evidence type="ECO:0000313" key="8">
    <source>
        <dbReference type="Proteomes" id="UP000008323"/>
    </source>
</evidence>
<dbReference type="InterPro" id="IPR027359">
    <property type="entry name" value="Volt_channel_dom_sf"/>
</dbReference>